<gene>
    <name evidence="2" type="ORF">OFLC_LOCUS10069</name>
</gene>
<name>A0A183HRF7_9BILA</name>
<dbReference type="EMBL" id="UZAJ01013037">
    <property type="protein sequence ID" value="VDO65599.1"/>
    <property type="molecule type" value="Genomic_DNA"/>
</dbReference>
<reference evidence="2 3" key="2">
    <citation type="submission" date="2018-11" db="EMBL/GenBank/DDBJ databases">
        <authorList>
            <consortium name="Pathogen Informatics"/>
        </authorList>
    </citation>
    <scope>NUCLEOTIDE SEQUENCE [LARGE SCALE GENOMIC DNA]</scope>
</reference>
<proteinExistence type="predicted"/>
<evidence type="ECO:0000313" key="4">
    <source>
        <dbReference type="WBParaSite" id="OFLC_0001006801-mRNA-1"/>
    </source>
</evidence>
<dbReference type="AlphaFoldDB" id="A0A183HRF7"/>
<dbReference type="STRING" id="387005.A0A183HRF7"/>
<sequence length="69" mass="7735">MAMKKQASLLSFFTRSPNPKNTLQSETIGNQTTSILKNTTPSKISEMQKDVNMENDIQVEEDTMKSALL</sequence>
<accession>A0A183HRF7</accession>
<evidence type="ECO:0000313" key="2">
    <source>
        <dbReference type="EMBL" id="VDO65599.1"/>
    </source>
</evidence>
<organism evidence="4">
    <name type="scientific">Onchocerca flexuosa</name>
    <dbReference type="NCBI Taxonomy" id="387005"/>
    <lineage>
        <taxon>Eukaryota</taxon>
        <taxon>Metazoa</taxon>
        <taxon>Ecdysozoa</taxon>
        <taxon>Nematoda</taxon>
        <taxon>Chromadorea</taxon>
        <taxon>Rhabditida</taxon>
        <taxon>Spirurina</taxon>
        <taxon>Spiruromorpha</taxon>
        <taxon>Filarioidea</taxon>
        <taxon>Onchocercidae</taxon>
        <taxon>Onchocerca</taxon>
    </lineage>
</organism>
<keyword evidence="3" id="KW-1185">Reference proteome</keyword>
<reference evidence="4" key="1">
    <citation type="submission" date="2016-06" db="UniProtKB">
        <authorList>
            <consortium name="WormBaseParasite"/>
        </authorList>
    </citation>
    <scope>IDENTIFICATION</scope>
</reference>
<dbReference type="Proteomes" id="UP000267606">
    <property type="component" value="Unassembled WGS sequence"/>
</dbReference>
<dbReference type="WBParaSite" id="OFLC_0001006801-mRNA-1">
    <property type="protein sequence ID" value="OFLC_0001006801-mRNA-1"/>
    <property type="gene ID" value="OFLC_0001006801"/>
</dbReference>
<protein>
    <submittedName>
        <fullName evidence="4">Ovule protein</fullName>
    </submittedName>
</protein>
<evidence type="ECO:0000256" key="1">
    <source>
        <dbReference type="SAM" id="MobiDB-lite"/>
    </source>
</evidence>
<evidence type="ECO:0000313" key="3">
    <source>
        <dbReference type="Proteomes" id="UP000267606"/>
    </source>
</evidence>
<feature type="compositionally biased region" description="Polar residues" evidence="1">
    <location>
        <begin position="8"/>
        <end position="35"/>
    </location>
</feature>
<feature type="region of interest" description="Disordered" evidence="1">
    <location>
        <begin position="1"/>
        <end position="35"/>
    </location>
</feature>